<protein>
    <submittedName>
        <fullName evidence="2">Uncharacterized protein</fullName>
    </submittedName>
</protein>
<feature type="compositionally biased region" description="Low complexity" evidence="1">
    <location>
        <begin position="201"/>
        <end position="210"/>
    </location>
</feature>
<feature type="compositionally biased region" description="Polar residues" evidence="1">
    <location>
        <begin position="91"/>
        <end position="120"/>
    </location>
</feature>
<feature type="region of interest" description="Disordered" evidence="1">
    <location>
        <begin position="276"/>
        <end position="393"/>
    </location>
</feature>
<dbReference type="EMBL" id="JAWHQM010000106">
    <property type="protein sequence ID" value="KAK5637302.1"/>
    <property type="molecule type" value="Genomic_DNA"/>
</dbReference>
<feature type="compositionally biased region" description="Basic and acidic residues" evidence="1">
    <location>
        <begin position="149"/>
        <end position="162"/>
    </location>
</feature>
<dbReference type="AlphaFoldDB" id="A0AAN7UW70"/>
<evidence type="ECO:0000313" key="3">
    <source>
        <dbReference type="Proteomes" id="UP001305414"/>
    </source>
</evidence>
<evidence type="ECO:0000256" key="1">
    <source>
        <dbReference type="SAM" id="MobiDB-lite"/>
    </source>
</evidence>
<organism evidence="2 3">
    <name type="scientific">Xylaria bambusicola</name>
    <dbReference type="NCBI Taxonomy" id="326684"/>
    <lineage>
        <taxon>Eukaryota</taxon>
        <taxon>Fungi</taxon>
        <taxon>Dikarya</taxon>
        <taxon>Ascomycota</taxon>
        <taxon>Pezizomycotina</taxon>
        <taxon>Sordariomycetes</taxon>
        <taxon>Xylariomycetidae</taxon>
        <taxon>Xylariales</taxon>
        <taxon>Xylariaceae</taxon>
        <taxon>Xylaria</taxon>
    </lineage>
</organism>
<dbReference type="Proteomes" id="UP001305414">
    <property type="component" value="Unassembled WGS sequence"/>
</dbReference>
<feature type="region of interest" description="Disordered" evidence="1">
    <location>
        <begin position="1"/>
        <end position="258"/>
    </location>
</feature>
<reference evidence="2 3" key="1">
    <citation type="submission" date="2023-10" db="EMBL/GenBank/DDBJ databases">
        <title>Draft genome sequence of Xylaria bambusicola isolate GMP-LS, the root and basal stem rot pathogen of sugarcane in Indonesia.</title>
        <authorList>
            <person name="Selvaraj P."/>
            <person name="Muralishankar V."/>
            <person name="Muruganantham S."/>
            <person name="Sp S."/>
            <person name="Haryani S."/>
            <person name="Lau K.J.X."/>
            <person name="Naqvi N.I."/>
        </authorList>
    </citation>
    <scope>NUCLEOTIDE SEQUENCE [LARGE SCALE GENOMIC DNA]</scope>
    <source>
        <strain evidence="2">GMP-LS</strain>
    </source>
</reference>
<comment type="caution">
    <text evidence="2">The sequence shown here is derived from an EMBL/GenBank/DDBJ whole genome shotgun (WGS) entry which is preliminary data.</text>
</comment>
<feature type="compositionally biased region" description="Basic and acidic residues" evidence="1">
    <location>
        <begin position="328"/>
        <end position="337"/>
    </location>
</feature>
<keyword evidence="3" id="KW-1185">Reference proteome</keyword>
<accession>A0AAN7UW70</accession>
<proteinExistence type="predicted"/>
<feature type="compositionally biased region" description="Basic and acidic residues" evidence="1">
    <location>
        <begin position="216"/>
        <end position="231"/>
    </location>
</feature>
<gene>
    <name evidence="2" type="ORF">RRF57_013014</name>
</gene>
<feature type="compositionally biased region" description="Low complexity" evidence="1">
    <location>
        <begin position="348"/>
        <end position="359"/>
    </location>
</feature>
<name>A0AAN7UW70_9PEZI</name>
<feature type="compositionally biased region" description="Basic and acidic residues" evidence="1">
    <location>
        <begin position="16"/>
        <end position="48"/>
    </location>
</feature>
<sequence>MDSRRDAKKPIANVKFEARHHSPSPERKKRVAEGDEGPKPPKRVKVEDSTSNGTTPRPFKDGSSSQKPLRNIPTAKSEFKDSKHFSGPNGRPTSSNSALRAASPKQTSQVNGTGKTSGQASHKRAVSNGEPVSKTVPRLLSPLFIADLSIEKPSDQFKENTSEPRPSPKKRPVETNTWKPPLKKSRNEREPSPATKKRKTLPPLLSPTLPAIVMEELARTKKLDTPSKESGLKNSQISDSVVVKKPAKSTQNETIHVDNKKEPTKFVVTMKYKKRHAKTIERLLNLPSGGKKKAEGLKKDDQTPRENAASVEPGTARKRPRTAADATEALKRPKTSEALRPSTPPKQSISMSRIASNSSTVGTPGATYSVTPSTQPPNEKRRESGTVDRSERLQRAQRCRAAHNFFMDLGKRLKHERDGIFKHKEKVPEHESQLGLATSIQCLLSYMHAVKLLNELHDLEKLPRRLVPWKEVLSLFTQYRNEFVKSSNHLPFSALVCRVQGIFMSHMVRVLWSHTPEADTAKDFVYVSKNEAEVWRQADQWRRRLGTYDGSSNASDGGVVGKLIDRLGPWSTSEEAIIISLEVLRNAICTDEPWKPADELAKFGRPTPNGAPV</sequence>
<feature type="compositionally biased region" description="Basic and acidic residues" evidence="1">
    <location>
        <begin position="378"/>
        <end position="393"/>
    </location>
</feature>
<feature type="compositionally biased region" description="Polar residues" evidence="1">
    <location>
        <begin position="360"/>
        <end position="377"/>
    </location>
</feature>
<feature type="compositionally biased region" description="Basic and acidic residues" evidence="1">
    <location>
        <begin position="292"/>
        <end position="304"/>
    </location>
</feature>
<evidence type="ECO:0000313" key="2">
    <source>
        <dbReference type="EMBL" id="KAK5637302.1"/>
    </source>
</evidence>